<evidence type="ECO:0000313" key="1">
    <source>
        <dbReference type="EMBL" id="VYS91786.1"/>
    </source>
</evidence>
<reference evidence="1" key="1">
    <citation type="submission" date="2019-11" db="EMBL/GenBank/DDBJ databases">
        <authorList>
            <person name="Feng L."/>
        </authorList>
    </citation>
    <scope>NUCLEOTIDE SEQUENCE</scope>
    <source>
        <strain evidence="1">CbolteaeLFYP116</strain>
    </source>
</reference>
<protein>
    <submittedName>
        <fullName evidence="1">Uncharacterized protein</fullName>
    </submittedName>
</protein>
<dbReference type="GeneID" id="23112845"/>
<organism evidence="1">
    <name type="scientific">Enterocloster bolteae</name>
    <dbReference type="NCBI Taxonomy" id="208479"/>
    <lineage>
        <taxon>Bacteria</taxon>
        <taxon>Bacillati</taxon>
        <taxon>Bacillota</taxon>
        <taxon>Clostridia</taxon>
        <taxon>Lachnospirales</taxon>
        <taxon>Lachnospiraceae</taxon>
        <taxon>Enterocloster</taxon>
    </lineage>
</organism>
<name>A0A6M5G1S2_9FIRM</name>
<dbReference type="RefSeq" id="WP_002575069.1">
    <property type="nucleotide sequence ID" value="NZ_CACRTF010000009.1"/>
</dbReference>
<dbReference type="AlphaFoldDB" id="A0A6M5G1S2"/>
<proteinExistence type="predicted"/>
<accession>A0A6M5G1S2</accession>
<sequence length="163" mass="18612">MIALKVEDVKTFTSKLFLKEDFDSFLVKEVNIVTYNNFSIDGHIRQGYYTDEELEANQIESFSSWKVLRPVCFSLIKGKKLPGSFHIVLLLPPSDTEKFAFASGSGISSEQIQGLYLNIRYEDGALYCVTGTSLNLFTMDKILENEWDKAVEKFMRSHEIVCT</sequence>
<dbReference type="Pfam" id="PF18988">
    <property type="entry name" value="DUF5721"/>
    <property type="match status" value="1"/>
</dbReference>
<gene>
    <name evidence="1" type="ORF">CBLFYP116_01157</name>
</gene>
<dbReference type="InterPro" id="IPR043779">
    <property type="entry name" value="DUF5721"/>
</dbReference>
<dbReference type="EMBL" id="CACRTF010000009">
    <property type="protein sequence ID" value="VYS91786.1"/>
    <property type="molecule type" value="Genomic_DNA"/>
</dbReference>